<dbReference type="SUPFAM" id="SSF53756">
    <property type="entry name" value="UDP-Glycosyltransferase/glycogen phosphorylase"/>
    <property type="match status" value="1"/>
</dbReference>
<dbReference type="EMBL" id="CP098807">
    <property type="protein sequence ID" value="USJ22043.1"/>
    <property type="molecule type" value="Genomic_DNA"/>
</dbReference>
<feature type="domain" description="Glycosyl transferase family 1" evidence="1">
    <location>
        <begin position="195"/>
        <end position="354"/>
    </location>
</feature>
<evidence type="ECO:0000259" key="1">
    <source>
        <dbReference type="Pfam" id="PF00534"/>
    </source>
</evidence>
<proteinExistence type="predicted"/>
<dbReference type="Proteomes" id="UP001055460">
    <property type="component" value="Chromosome"/>
</dbReference>
<dbReference type="PANTHER" id="PTHR12526">
    <property type="entry name" value="GLYCOSYLTRANSFERASE"/>
    <property type="match status" value="1"/>
</dbReference>
<sequence length="396" mass="43126">MDQDTGADIVGAAGIAGARITIIVSALGAGGTEHVVSLVASHWARLGCTVTVITLEAPTSEPYYRLDPRVTIERLDVPVQKAGKLRAAWLVARRLYRLRSTISRTRPDFVLSFLTRTNVLTLLATRGLRLPVIVSERNNPAAQPFGPFWKWLQLRLYPRAFALVTMTKGALDYFPPNVRRSSRVIANAINLPDGWQKKRGNNVLTAVGRLTEQKGFDLLLEAFAKAASDHPEWKLVIWGEGEARKALEAQRNALGLADRVEMPGVTAKPGLWVETADLFVLSSRYEGWGIALLEAMAAGLPVVSFACEWGPTDMIANGDDGILVENGDINALAEALSNLMGDETLRARLADNAEANVRRYDAEHILSQWDAVALSALENSSTPRATMKPRAIPASG</sequence>
<organism evidence="3 4">
    <name type="scientific">Ensifer adhaerens</name>
    <name type="common">Sinorhizobium morelense</name>
    <dbReference type="NCBI Taxonomy" id="106592"/>
    <lineage>
        <taxon>Bacteria</taxon>
        <taxon>Pseudomonadati</taxon>
        <taxon>Pseudomonadota</taxon>
        <taxon>Alphaproteobacteria</taxon>
        <taxon>Hyphomicrobiales</taxon>
        <taxon>Rhizobiaceae</taxon>
        <taxon>Sinorhizobium/Ensifer group</taxon>
        <taxon>Ensifer</taxon>
    </lineage>
</organism>
<dbReference type="Pfam" id="PF13579">
    <property type="entry name" value="Glyco_trans_4_4"/>
    <property type="match status" value="1"/>
</dbReference>
<gene>
    <name evidence="3" type="ORF">NE863_12030</name>
</gene>
<dbReference type="PANTHER" id="PTHR12526:SF630">
    <property type="entry name" value="GLYCOSYLTRANSFERASE"/>
    <property type="match status" value="1"/>
</dbReference>
<dbReference type="CDD" id="cd03820">
    <property type="entry name" value="GT4_AmsD-like"/>
    <property type="match status" value="1"/>
</dbReference>
<dbReference type="GO" id="GO:0016757">
    <property type="term" value="F:glycosyltransferase activity"/>
    <property type="evidence" value="ECO:0007669"/>
    <property type="project" value="InterPro"/>
</dbReference>
<protein>
    <submittedName>
        <fullName evidence="3">Glycosyltransferase family 4 protein</fullName>
    </submittedName>
</protein>
<reference evidence="3" key="1">
    <citation type="submission" date="2022-06" db="EMBL/GenBank/DDBJ databases">
        <title>Physiological and biochemical characterization and genomic elucidation of a strain of the genus Ensifer adhaerens M8 that combines arsenic oxidation and chromium reduction.</title>
        <authorList>
            <person name="Li X."/>
            <person name="Yu c."/>
        </authorList>
    </citation>
    <scope>NUCLEOTIDE SEQUENCE</scope>
    <source>
        <strain evidence="3">M8</strain>
    </source>
</reference>
<evidence type="ECO:0000313" key="3">
    <source>
        <dbReference type="EMBL" id="USJ22043.1"/>
    </source>
</evidence>
<dbReference type="Gene3D" id="3.40.50.2000">
    <property type="entry name" value="Glycogen Phosphorylase B"/>
    <property type="match status" value="2"/>
</dbReference>
<evidence type="ECO:0000313" key="4">
    <source>
        <dbReference type="Proteomes" id="UP001055460"/>
    </source>
</evidence>
<evidence type="ECO:0000259" key="2">
    <source>
        <dbReference type="Pfam" id="PF13579"/>
    </source>
</evidence>
<dbReference type="RefSeq" id="WP_090294396.1">
    <property type="nucleotide sequence ID" value="NZ_CAXURO020000001.1"/>
</dbReference>
<dbReference type="OrthoDB" id="9781738at2"/>
<dbReference type="Pfam" id="PF00534">
    <property type="entry name" value="Glycos_transf_1"/>
    <property type="match status" value="1"/>
</dbReference>
<accession>A0A9Q9D812</accession>
<feature type="domain" description="Glycosyltransferase subfamily 4-like N-terminal" evidence="2">
    <location>
        <begin position="30"/>
        <end position="183"/>
    </location>
</feature>
<dbReference type="InterPro" id="IPR001296">
    <property type="entry name" value="Glyco_trans_1"/>
</dbReference>
<dbReference type="InterPro" id="IPR028098">
    <property type="entry name" value="Glyco_trans_4-like_N"/>
</dbReference>
<dbReference type="AlphaFoldDB" id="A0A9Q9D812"/>
<name>A0A9Q9D812_ENSAD</name>